<evidence type="ECO:0000313" key="3">
    <source>
        <dbReference type="Proteomes" id="UP000026915"/>
    </source>
</evidence>
<accession>A0A061FG16</accession>
<dbReference type="GO" id="GO:0006995">
    <property type="term" value="P:cellular response to nitrogen starvation"/>
    <property type="evidence" value="ECO:0007669"/>
    <property type="project" value="InterPro"/>
</dbReference>
<protein>
    <submittedName>
        <fullName evidence="2">Uncharacterized protein</fullName>
    </submittedName>
</protein>
<dbReference type="InterPro" id="IPR038930">
    <property type="entry name" value="CEP13/CEP14"/>
</dbReference>
<feature type="chain" id="PRO_5001602007" evidence="1">
    <location>
        <begin position="25"/>
        <end position="92"/>
    </location>
</feature>
<dbReference type="InParanoid" id="A0A061FG16"/>
<sequence length="92" mass="10233">MTRLRLVWVIFVFSLICQAPNLEGRKLTTMAKKEVPSFKENFVLSTTPKESTSPPSPTDNPYTIANNERLFSLHLANDRVLEESVPSPGGGN</sequence>
<evidence type="ECO:0000313" key="2">
    <source>
        <dbReference type="EMBL" id="EOY13419.1"/>
    </source>
</evidence>
<gene>
    <name evidence="2" type="ORF">TCM_031992</name>
</gene>
<dbReference type="Proteomes" id="UP000026915">
    <property type="component" value="Chromosome 7"/>
</dbReference>
<dbReference type="PANTHER" id="PTHR37180">
    <property type="entry name" value="PRECURSOR OF CEP14"/>
    <property type="match status" value="1"/>
</dbReference>
<name>A0A061FG16_THECC</name>
<evidence type="ECO:0000256" key="1">
    <source>
        <dbReference type="SAM" id="SignalP"/>
    </source>
</evidence>
<proteinExistence type="predicted"/>
<dbReference type="AlphaFoldDB" id="A0A061FG16"/>
<dbReference type="PANTHER" id="PTHR37180:SF4">
    <property type="entry name" value="FORMIN-LIKE PROTEIN 3"/>
    <property type="match status" value="1"/>
</dbReference>
<dbReference type="EMBL" id="CM001885">
    <property type="protein sequence ID" value="EOY13419.1"/>
    <property type="molecule type" value="Genomic_DNA"/>
</dbReference>
<dbReference type="HOGENOM" id="CLU_176522_0_0_1"/>
<organism evidence="2 3">
    <name type="scientific">Theobroma cacao</name>
    <name type="common">Cacao</name>
    <name type="synonym">Cocoa</name>
    <dbReference type="NCBI Taxonomy" id="3641"/>
    <lineage>
        <taxon>Eukaryota</taxon>
        <taxon>Viridiplantae</taxon>
        <taxon>Streptophyta</taxon>
        <taxon>Embryophyta</taxon>
        <taxon>Tracheophyta</taxon>
        <taxon>Spermatophyta</taxon>
        <taxon>Magnoliopsida</taxon>
        <taxon>eudicotyledons</taxon>
        <taxon>Gunneridae</taxon>
        <taxon>Pentapetalae</taxon>
        <taxon>rosids</taxon>
        <taxon>malvids</taxon>
        <taxon>Malvales</taxon>
        <taxon>Malvaceae</taxon>
        <taxon>Byttnerioideae</taxon>
        <taxon>Theobroma</taxon>
    </lineage>
</organism>
<dbReference type="Gramene" id="EOY13419">
    <property type="protein sequence ID" value="EOY13419"/>
    <property type="gene ID" value="TCM_031992"/>
</dbReference>
<dbReference type="OMA" id="HLANDRV"/>
<feature type="signal peptide" evidence="1">
    <location>
        <begin position="1"/>
        <end position="24"/>
    </location>
</feature>
<dbReference type="GO" id="GO:0006970">
    <property type="term" value="P:response to osmotic stress"/>
    <property type="evidence" value="ECO:0007669"/>
    <property type="project" value="InterPro"/>
</dbReference>
<keyword evidence="1" id="KW-0732">Signal</keyword>
<reference evidence="2 3" key="1">
    <citation type="journal article" date="2013" name="Genome Biol.">
        <title>The genome sequence of the most widely cultivated cacao type and its use to identify candidate genes regulating pod color.</title>
        <authorList>
            <person name="Motamayor J.C."/>
            <person name="Mockaitis K."/>
            <person name="Schmutz J."/>
            <person name="Haiminen N."/>
            <person name="Iii D.L."/>
            <person name="Cornejo O."/>
            <person name="Findley S.D."/>
            <person name="Zheng P."/>
            <person name="Utro F."/>
            <person name="Royaert S."/>
            <person name="Saski C."/>
            <person name="Jenkins J."/>
            <person name="Podicheti R."/>
            <person name="Zhao M."/>
            <person name="Scheffler B.E."/>
            <person name="Stack J.C."/>
            <person name="Feltus F.A."/>
            <person name="Mustiga G.M."/>
            <person name="Amores F."/>
            <person name="Phillips W."/>
            <person name="Marelli J.P."/>
            <person name="May G.D."/>
            <person name="Shapiro H."/>
            <person name="Ma J."/>
            <person name="Bustamante C.D."/>
            <person name="Schnell R.J."/>
            <person name="Main D."/>
            <person name="Gilbert D."/>
            <person name="Parida L."/>
            <person name="Kuhn D.N."/>
        </authorList>
    </citation>
    <scope>NUCLEOTIDE SEQUENCE [LARGE SCALE GENOMIC DNA]</scope>
    <source>
        <strain evidence="3">cv. Matina 1-6</strain>
    </source>
</reference>
<keyword evidence="3" id="KW-1185">Reference proteome</keyword>